<dbReference type="PANTHER" id="PTHR42718:SF39">
    <property type="entry name" value="ACTINORHODIN TRANSPORTER-RELATED"/>
    <property type="match status" value="1"/>
</dbReference>
<feature type="transmembrane region" description="Helical" evidence="7">
    <location>
        <begin position="138"/>
        <end position="159"/>
    </location>
</feature>
<keyword evidence="4 7" id="KW-0472">Membrane</keyword>
<dbReference type="PANTHER" id="PTHR42718">
    <property type="entry name" value="MAJOR FACILITATOR SUPERFAMILY MULTIDRUG TRANSPORTER MFSC"/>
    <property type="match status" value="1"/>
</dbReference>
<dbReference type="Proteomes" id="UP000007842">
    <property type="component" value="Chromosome"/>
</dbReference>
<dbReference type="KEGG" id="scy:SCATT_57400"/>
<keyword evidence="3 7" id="KW-1133">Transmembrane helix</keyword>
<proteinExistence type="predicted"/>
<evidence type="ECO:0000256" key="6">
    <source>
        <dbReference type="SAM" id="MobiDB-lite"/>
    </source>
</evidence>
<dbReference type="GO" id="GO:0016020">
    <property type="term" value="C:membrane"/>
    <property type="evidence" value="ECO:0007669"/>
    <property type="project" value="UniProtKB-SubCell"/>
</dbReference>
<dbReference type="Pfam" id="PF07690">
    <property type="entry name" value="MFS_1"/>
    <property type="match status" value="1"/>
</dbReference>
<dbReference type="GO" id="GO:0022857">
    <property type="term" value="F:transmembrane transporter activity"/>
    <property type="evidence" value="ECO:0007669"/>
    <property type="project" value="InterPro"/>
</dbReference>
<feature type="region of interest" description="Disordered" evidence="6">
    <location>
        <begin position="211"/>
        <end position="233"/>
    </location>
</feature>
<dbReference type="EMBL" id="CP003219">
    <property type="protein sequence ID" value="AEW98111.1"/>
    <property type="molecule type" value="Genomic_DNA"/>
</dbReference>
<keyword evidence="9" id="KW-1185">Reference proteome</keyword>
<feature type="transmembrane region" description="Helical" evidence="7">
    <location>
        <begin position="38"/>
        <end position="57"/>
    </location>
</feature>
<evidence type="ECO:0000256" key="1">
    <source>
        <dbReference type="ARBA" id="ARBA00004141"/>
    </source>
</evidence>
<comment type="subcellular location">
    <subcellularLocation>
        <location evidence="1">Membrane</location>
        <topology evidence="1">Multi-pass membrane protein</topology>
    </subcellularLocation>
</comment>
<feature type="transmembrane region" description="Helical" evidence="7">
    <location>
        <begin position="179"/>
        <end position="202"/>
    </location>
</feature>
<keyword evidence="2 7" id="KW-0812">Transmembrane</keyword>
<evidence type="ECO:0000313" key="8">
    <source>
        <dbReference type="EMBL" id="AEW98111.1"/>
    </source>
</evidence>
<evidence type="ECO:0000256" key="4">
    <source>
        <dbReference type="ARBA" id="ARBA00023136"/>
    </source>
</evidence>
<feature type="transmembrane region" description="Helical" evidence="7">
    <location>
        <begin position="12"/>
        <end position="32"/>
    </location>
</feature>
<protein>
    <submittedName>
        <fullName evidence="8">Putative transmembrane protein</fullName>
    </submittedName>
</protein>
<keyword evidence="5" id="KW-0046">Antibiotic resistance</keyword>
<dbReference type="KEGG" id="sct:SCAT_5738"/>
<feature type="transmembrane region" description="Helical" evidence="7">
    <location>
        <begin position="64"/>
        <end position="88"/>
    </location>
</feature>
<evidence type="ECO:0000256" key="2">
    <source>
        <dbReference type="ARBA" id="ARBA00022692"/>
    </source>
</evidence>
<accession>F8JUV0</accession>
<dbReference type="InterPro" id="IPR011701">
    <property type="entry name" value="MFS"/>
</dbReference>
<reference evidence="9" key="1">
    <citation type="submission" date="2011-12" db="EMBL/GenBank/DDBJ databases">
        <title>Complete genome sequence of Streptomyces cattleya strain DSM 46488.</title>
        <authorList>
            <person name="Ou H.-Y."/>
            <person name="Li P."/>
            <person name="Zhao C."/>
            <person name="O'Hagan D."/>
            <person name="Deng Z."/>
        </authorList>
    </citation>
    <scope>NUCLEOTIDE SEQUENCE [LARGE SCALE GENOMIC DNA]</scope>
    <source>
        <strain evidence="9">ATCC 35852 / DSM 46488 / JCM 4925 / NBRC 14057 / NRRL 8057</strain>
    </source>
</reference>
<dbReference type="AlphaFoldDB" id="F8JUV0"/>
<dbReference type="eggNOG" id="COG0477">
    <property type="taxonomic scope" value="Bacteria"/>
</dbReference>
<evidence type="ECO:0000256" key="5">
    <source>
        <dbReference type="ARBA" id="ARBA00023251"/>
    </source>
</evidence>
<accession>G8WYI0</accession>
<gene>
    <name evidence="8" type="ordered locus">SCATT_57400</name>
</gene>
<dbReference type="Gene3D" id="1.20.1250.20">
    <property type="entry name" value="MFS general substrate transporter like domains"/>
    <property type="match status" value="1"/>
</dbReference>
<evidence type="ECO:0000313" key="9">
    <source>
        <dbReference type="Proteomes" id="UP000007842"/>
    </source>
</evidence>
<feature type="transmembrane region" description="Helical" evidence="7">
    <location>
        <begin position="100"/>
        <end position="126"/>
    </location>
</feature>
<dbReference type="PATRIC" id="fig|1003195.11.peg.7150"/>
<organism evidence="8 9">
    <name type="scientific">Streptantibioticus cattleyicolor (strain ATCC 35852 / DSM 46488 / JCM 4925 / NBRC 14057 / NRRL 8057)</name>
    <name type="common">Streptomyces cattleya</name>
    <dbReference type="NCBI Taxonomy" id="1003195"/>
    <lineage>
        <taxon>Bacteria</taxon>
        <taxon>Bacillati</taxon>
        <taxon>Actinomycetota</taxon>
        <taxon>Actinomycetes</taxon>
        <taxon>Kitasatosporales</taxon>
        <taxon>Streptomycetaceae</taxon>
        <taxon>Streptantibioticus</taxon>
    </lineage>
</organism>
<dbReference type="HOGENOM" id="CLU_1189351_0_0_11"/>
<dbReference type="SUPFAM" id="SSF103473">
    <property type="entry name" value="MFS general substrate transporter"/>
    <property type="match status" value="1"/>
</dbReference>
<name>F8JUV0_STREN</name>
<dbReference type="STRING" id="1003195.SCATT_57400"/>
<sequence length="233" mass="23532">MLRAPGFPLSMLTVVVFFSGNAGLFLVLTYHLQSGIGLPPLAAGLVFVPLGAGFIAASAASRRLAARFGITTSVVGATVVAAGLALVPLATGHPPATQQWLLAAVMALSGLGQALVVAPLVETVLARVHTDDAGAGSGVLNTLTQAGMALGVAAIGTLYRTALGTNPDTPSPDTTTTDYTHAFNLTTLTLALLARTVAALCLRLRHTPARDTVSTSAVPSHPSAADPRKPPSA</sequence>
<evidence type="ECO:0000256" key="7">
    <source>
        <dbReference type="SAM" id="Phobius"/>
    </source>
</evidence>
<evidence type="ECO:0000256" key="3">
    <source>
        <dbReference type="ARBA" id="ARBA00022989"/>
    </source>
</evidence>
<dbReference type="InterPro" id="IPR036259">
    <property type="entry name" value="MFS_trans_sf"/>
</dbReference>
<dbReference type="GO" id="GO:0046677">
    <property type="term" value="P:response to antibiotic"/>
    <property type="evidence" value="ECO:0007669"/>
    <property type="project" value="UniProtKB-KW"/>
</dbReference>